<organism evidence="1 2">
    <name type="scientific">Purpureocillium takamizusanense</name>
    <dbReference type="NCBI Taxonomy" id="2060973"/>
    <lineage>
        <taxon>Eukaryota</taxon>
        <taxon>Fungi</taxon>
        <taxon>Dikarya</taxon>
        <taxon>Ascomycota</taxon>
        <taxon>Pezizomycotina</taxon>
        <taxon>Sordariomycetes</taxon>
        <taxon>Hypocreomycetidae</taxon>
        <taxon>Hypocreales</taxon>
        <taxon>Ophiocordycipitaceae</taxon>
        <taxon>Purpureocillium</taxon>
    </lineage>
</organism>
<dbReference type="KEGG" id="ptkz:JDV02_001194"/>
<evidence type="ECO:0000313" key="2">
    <source>
        <dbReference type="Proteomes" id="UP000829364"/>
    </source>
</evidence>
<keyword evidence="2" id="KW-1185">Reference proteome</keyword>
<name>A0A9Q8Q8R5_9HYPO</name>
<dbReference type="RefSeq" id="XP_047838059.1">
    <property type="nucleotide sequence ID" value="XM_047982098.1"/>
</dbReference>
<evidence type="ECO:0000313" key="1">
    <source>
        <dbReference type="EMBL" id="UNI14578.1"/>
    </source>
</evidence>
<protein>
    <submittedName>
        <fullName evidence="1">Uncharacterized protein</fullName>
    </submittedName>
</protein>
<dbReference type="GeneID" id="72063157"/>
<dbReference type="AlphaFoldDB" id="A0A9Q8Q8R5"/>
<gene>
    <name evidence="1" type="ORF">JDV02_001194</name>
</gene>
<dbReference type="Proteomes" id="UP000829364">
    <property type="component" value="Chromosome 1"/>
</dbReference>
<proteinExistence type="predicted"/>
<accession>A0A9Q8Q8R5</accession>
<reference evidence="1" key="1">
    <citation type="submission" date="2021-11" db="EMBL/GenBank/DDBJ databases">
        <title>Purpureocillium_takamizusanense_genome.</title>
        <authorList>
            <person name="Nguyen N.-H."/>
        </authorList>
    </citation>
    <scope>NUCLEOTIDE SEQUENCE</scope>
    <source>
        <strain evidence="1">PT3</strain>
    </source>
</reference>
<dbReference type="EMBL" id="CP086354">
    <property type="protein sequence ID" value="UNI14578.1"/>
    <property type="molecule type" value="Genomic_DNA"/>
</dbReference>
<sequence length="74" mass="8519">MPNSNRYTITFGRDVATQLWESSMRPPIPWSLAILEIDKGVNVPLLIAVPGFLEYRYRSNDARTLAWHMNIKEG</sequence>